<dbReference type="KEGG" id="hbu:Hbut_1173"/>
<keyword evidence="2" id="KW-1185">Reference proteome</keyword>
<dbReference type="GeneID" id="4782552"/>
<name>A2BLZ7_HYPBU</name>
<dbReference type="InterPro" id="IPR011335">
    <property type="entry name" value="Restrct_endonuc-II-like"/>
</dbReference>
<dbReference type="HOGENOM" id="CLU_1639944_0_0_2"/>
<dbReference type="EnsemblBacteria" id="ABM81008">
    <property type="protein sequence ID" value="ABM81008"/>
    <property type="gene ID" value="Hbut_1173"/>
</dbReference>
<gene>
    <name evidence="1" type="ordered locus">Hbut_1173</name>
</gene>
<evidence type="ECO:0000313" key="1">
    <source>
        <dbReference type="EMBL" id="ABM81008.1"/>
    </source>
</evidence>
<proteinExistence type="predicted"/>
<sequence>MAGLLYLALEKRMEQSYARKAALSFLLGYVDRKAWERAVEKSILNLEKIVGQLNKVCVASEHGIQITQLIRTLVSLVRLGYSLALPVVKTYYEDLKRLEDKYQGVLLEQVTVTLLLAKRYRPLSRIGGDIGEVDFVGYREDELVVVEVKVSLDKLLGRANL</sequence>
<accession>A2BLZ7</accession>
<evidence type="ECO:0000313" key="2">
    <source>
        <dbReference type="Proteomes" id="UP000002593"/>
    </source>
</evidence>
<dbReference type="Proteomes" id="UP000002593">
    <property type="component" value="Chromosome"/>
</dbReference>
<organism evidence="1 2">
    <name type="scientific">Hyperthermus butylicus (strain DSM 5456 / JCM 9403 / PLM1-5)</name>
    <dbReference type="NCBI Taxonomy" id="415426"/>
    <lineage>
        <taxon>Archaea</taxon>
        <taxon>Thermoproteota</taxon>
        <taxon>Thermoprotei</taxon>
        <taxon>Desulfurococcales</taxon>
        <taxon>Pyrodictiaceae</taxon>
        <taxon>Hyperthermus</taxon>
    </lineage>
</organism>
<dbReference type="SUPFAM" id="SSF52980">
    <property type="entry name" value="Restriction endonuclease-like"/>
    <property type="match status" value="1"/>
</dbReference>
<dbReference type="AlphaFoldDB" id="A2BLZ7"/>
<reference evidence="1 2" key="1">
    <citation type="journal article" date="2007" name="Archaea">
        <title>The genome of Hyperthermus butylicus: a sulfur-reducing, peptide fermenting, neutrophilic Crenarchaeote growing up to 108 degrees C.</title>
        <authorList>
            <person name="Brugger K."/>
            <person name="Chen L."/>
            <person name="Stark M."/>
            <person name="Zibat A."/>
            <person name="Redder P."/>
            <person name="Ruepp A."/>
            <person name="Awayez M."/>
            <person name="She Q."/>
            <person name="Garrett R.A."/>
            <person name="Klenk H.P."/>
        </authorList>
    </citation>
    <scope>NUCLEOTIDE SEQUENCE [LARGE SCALE GENOMIC DNA]</scope>
    <source>
        <strain evidence="2">DSM 5456 / JCM 9403 / PLM1-5</strain>
    </source>
</reference>
<dbReference type="EMBL" id="CP000493">
    <property type="protein sequence ID" value="ABM81008.1"/>
    <property type="molecule type" value="Genomic_DNA"/>
</dbReference>
<protein>
    <submittedName>
        <fullName evidence="1">Uncharacterized protein</fullName>
    </submittedName>
</protein>
<dbReference type="RefSeq" id="WP_011822326.1">
    <property type="nucleotide sequence ID" value="NC_008818.1"/>
</dbReference>